<proteinExistence type="inferred from homology"/>
<gene>
    <name evidence="10" type="ORF">SAMN05444171_6410</name>
</gene>
<evidence type="ECO:0000256" key="5">
    <source>
        <dbReference type="ARBA" id="ARBA00023002"/>
    </source>
</evidence>
<dbReference type="Gene3D" id="1.10.630.10">
    <property type="entry name" value="Cytochrome P450"/>
    <property type="match status" value="1"/>
</dbReference>
<protein>
    <submittedName>
        <fullName evidence="10">Cytochrome P450</fullName>
    </submittedName>
</protein>
<evidence type="ECO:0000256" key="7">
    <source>
        <dbReference type="ARBA" id="ARBA00023033"/>
    </source>
</evidence>
<dbReference type="GO" id="GO:0006707">
    <property type="term" value="P:cholesterol catabolic process"/>
    <property type="evidence" value="ECO:0007669"/>
    <property type="project" value="TreeGrafter"/>
</dbReference>
<dbReference type="Proteomes" id="UP000183208">
    <property type="component" value="Unassembled WGS sequence"/>
</dbReference>
<evidence type="ECO:0000313" key="11">
    <source>
        <dbReference type="Proteomes" id="UP000183208"/>
    </source>
</evidence>
<evidence type="ECO:0000256" key="4">
    <source>
        <dbReference type="ARBA" id="ARBA00022723"/>
    </source>
</evidence>
<evidence type="ECO:0000256" key="1">
    <source>
        <dbReference type="ARBA" id="ARBA00001971"/>
    </source>
</evidence>
<dbReference type="GO" id="GO:0036199">
    <property type="term" value="F:cholest-4-en-3-one 26-monooxygenase activity"/>
    <property type="evidence" value="ECO:0007669"/>
    <property type="project" value="TreeGrafter"/>
</dbReference>
<evidence type="ECO:0000256" key="3">
    <source>
        <dbReference type="ARBA" id="ARBA00022617"/>
    </source>
</evidence>
<dbReference type="GO" id="GO:0005506">
    <property type="term" value="F:iron ion binding"/>
    <property type="evidence" value="ECO:0007669"/>
    <property type="project" value="InterPro"/>
</dbReference>
<dbReference type="GO" id="GO:0020037">
    <property type="term" value="F:heme binding"/>
    <property type="evidence" value="ECO:0007669"/>
    <property type="project" value="InterPro"/>
</dbReference>
<dbReference type="PANTHER" id="PTHR46696">
    <property type="entry name" value="P450, PUTATIVE (EUROFUNG)-RELATED"/>
    <property type="match status" value="1"/>
</dbReference>
<keyword evidence="3 9" id="KW-0349">Heme</keyword>
<reference evidence="10 11" key="1">
    <citation type="submission" date="2016-10" db="EMBL/GenBank/DDBJ databases">
        <authorList>
            <person name="de Groot N.N."/>
        </authorList>
    </citation>
    <scope>NUCLEOTIDE SEQUENCE [LARGE SCALE GENOMIC DNA]</scope>
    <source>
        <strain evidence="10 11">GAS522</strain>
    </source>
</reference>
<dbReference type="OrthoDB" id="9801155at2"/>
<name>A0A1H5GGA4_9BRAD</name>
<dbReference type="SUPFAM" id="SSF48264">
    <property type="entry name" value="Cytochrome P450"/>
    <property type="match status" value="1"/>
</dbReference>
<dbReference type="GO" id="GO:0008395">
    <property type="term" value="F:steroid hydroxylase activity"/>
    <property type="evidence" value="ECO:0007669"/>
    <property type="project" value="TreeGrafter"/>
</dbReference>
<accession>A0A1H5GGA4</accession>
<comment type="function">
    <text evidence="8">Cytochromes P450 are a group of heme-thiolate monooxygenases. They oxidize a variety of structurally unrelated compounds, including steroids, fatty acids, and xenobiotics.</text>
</comment>
<dbReference type="PRINTS" id="PR00359">
    <property type="entry name" value="BP450"/>
</dbReference>
<dbReference type="InterPro" id="IPR002397">
    <property type="entry name" value="Cyt_P450_B"/>
</dbReference>
<evidence type="ECO:0000256" key="8">
    <source>
        <dbReference type="ARBA" id="ARBA00043906"/>
    </source>
</evidence>
<keyword evidence="7 9" id="KW-0503">Monooxygenase</keyword>
<dbReference type="InterPro" id="IPR017972">
    <property type="entry name" value="Cyt_P450_CS"/>
</dbReference>
<dbReference type="PANTHER" id="PTHR46696:SF4">
    <property type="entry name" value="BIOTIN BIOSYNTHESIS CYTOCHROME P450"/>
    <property type="match status" value="1"/>
</dbReference>
<keyword evidence="5 9" id="KW-0560">Oxidoreductase</keyword>
<dbReference type="EMBL" id="FNTI01000001">
    <property type="protein sequence ID" value="SEE14461.1"/>
    <property type="molecule type" value="Genomic_DNA"/>
</dbReference>
<dbReference type="FunFam" id="1.10.630.10:FF:000018">
    <property type="entry name" value="Cytochrome P450 monooxygenase"/>
    <property type="match status" value="1"/>
</dbReference>
<evidence type="ECO:0000256" key="6">
    <source>
        <dbReference type="ARBA" id="ARBA00023004"/>
    </source>
</evidence>
<keyword evidence="4 9" id="KW-0479">Metal-binding</keyword>
<organism evidence="10 11">
    <name type="scientific">Bradyrhizobium lablabi</name>
    <dbReference type="NCBI Taxonomy" id="722472"/>
    <lineage>
        <taxon>Bacteria</taxon>
        <taxon>Pseudomonadati</taxon>
        <taxon>Pseudomonadota</taxon>
        <taxon>Alphaproteobacteria</taxon>
        <taxon>Hyphomicrobiales</taxon>
        <taxon>Nitrobacteraceae</taxon>
        <taxon>Bradyrhizobium</taxon>
    </lineage>
</organism>
<keyword evidence="6 9" id="KW-0408">Iron</keyword>
<dbReference type="InterPro" id="IPR001128">
    <property type="entry name" value="Cyt_P450"/>
</dbReference>
<dbReference type="AlphaFoldDB" id="A0A1H5GGA4"/>
<sequence>MHISHNDVVDPALYADEARLHQMLSELRRRDPVRWTEPSNYQPFWALTKHADIMEVERQSSKFLVGPRNRLKTIEEEERVRGKTGGNALMRTLPTMDDPDHRKYRNVTRRWFQPGSLKALEPRLAALAKEYVDLIQESEGEIDFVKKVSVWFPLRVIMLILGMPEKDGEMMHRLTGQLFSPDDPDIARQTEGHAIAEAGAELFAYYKDLLEDRRKNPRDDLASEIANAKIDDAPIAVHEALSYCVSIMAAVHETTAGAIAGGIHALSANPEQFRLLRSSPDLVTRTVEEVLRYVSPVRTFIRVAVDDYELRGKKIEAGQSVVMIYPSANRDEEIFEDSQAFNIQRTNNEHIAFGFGPHVCIGLALARAWK</sequence>
<comment type="cofactor">
    <cofactor evidence="1">
        <name>heme</name>
        <dbReference type="ChEBI" id="CHEBI:30413"/>
    </cofactor>
</comment>
<dbReference type="RefSeq" id="WP_083387647.1">
    <property type="nucleotide sequence ID" value="NZ_FNTI01000001.1"/>
</dbReference>
<dbReference type="Pfam" id="PF00067">
    <property type="entry name" value="p450"/>
    <property type="match status" value="1"/>
</dbReference>
<dbReference type="PROSITE" id="PS00086">
    <property type="entry name" value="CYTOCHROME_P450"/>
    <property type="match status" value="1"/>
</dbReference>
<evidence type="ECO:0000256" key="9">
    <source>
        <dbReference type="RuleBase" id="RU000461"/>
    </source>
</evidence>
<comment type="similarity">
    <text evidence="2 9">Belongs to the cytochrome P450 family.</text>
</comment>
<evidence type="ECO:0000313" key="10">
    <source>
        <dbReference type="EMBL" id="SEE14461.1"/>
    </source>
</evidence>
<dbReference type="InterPro" id="IPR036396">
    <property type="entry name" value="Cyt_P450_sf"/>
</dbReference>
<evidence type="ECO:0000256" key="2">
    <source>
        <dbReference type="ARBA" id="ARBA00010617"/>
    </source>
</evidence>